<reference evidence="13" key="1">
    <citation type="journal article" date="2014" name="Genome Announc.">
        <title>Draft genome sequence of the formaldehyde-resistant fungus Byssochlamys spectabilis No. 5 (anamorph Paecilomyces variotii No. 5) (NBRC109023).</title>
        <authorList>
            <person name="Oka T."/>
            <person name="Ekino K."/>
            <person name="Fukuda K."/>
            <person name="Nomura Y."/>
        </authorList>
    </citation>
    <scope>NUCLEOTIDE SEQUENCE [LARGE SCALE GENOMIC DNA]</scope>
    <source>
        <strain evidence="13">No. 5 / NBRC 109023</strain>
    </source>
</reference>
<dbReference type="PROSITE" id="PS50048">
    <property type="entry name" value="ZN2_CY6_FUNGAL_2"/>
    <property type="match status" value="1"/>
</dbReference>
<keyword evidence="6" id="KW-0804">Transcription</keyword>
<evidence type="ECO:0000256" key="3">
    <source>
        <dbReference type="ARBA" id="ARBA00023004"/>
    </source>
</evidence>
<dbReference type="Gene3D" id="1.10.630.10">
    <property type="entry name" value="Cytochrome P450"/>
    <property type="match status" value="1"/>
</dbReference>
<evidence type="ECO:0000256" key="4">
    <source>
        <dbReference type="ARBA" id="ARBA00023015"/>
    </source>
</evidence>
<dbReference type="GO" id="GO:0003677">
    <property type="term" value="F:DNA binding"/>
    <property type="evidence" value="ECO:0007669"/>
    <property type="project" value="UniProtKB-KW"/>
</dbReference>
<gene>
    <name evidence="12" type="ORF">PVAR5_4982</name>
</gene>
<evidence type="ECO:0000256" key="6">
    <source>
        <dbReference type="ARBA" id="ARBA00023163"/>
    </source>
</evidence>
<dbReference type="eggNOG" id="KOG0156">
    <property type="taxonomic scope" value="Eukaryota"/>
</dbReference>
<accession>V5I141</accession>
<organism evidence="12 13">
    <name type="scientific">Byssochlamys spectabilis (strain No. 5 / NBRC 109023)</name>
    <name type="common">Paecilomyces variotii</name>
    <dbReference type="NCBI Taxonomy" id="1356009"/>
    <lineage>
        <taxon>Eukaryota</taxon>
        <taxon>Fungi</taxon>
        <taxon>Dikarya</taxon>
        <taxon>Ascomycota</taxon>
        <taxon>Pezizomycotina</taxon>
        <taxon>Eurotiomycetes</taxon>
        <taxon>Eurotiomycetidae</taxon>
        <taxon>Eurotiales</taxon>
        <taxon>Thermoascaceae</taxon>
        <taxon>Paecilomyces</taxon>
    </lineage>
</organism>
<dbReference type="GO" id="GO:0006351">
    <property type="term" value="P:DNA-templated transcription"/>
    <property type="evidence" value="ECO:0007669"/>
    <property type="project" value="InterPro"/>
</dbReference>
<comment type="cofactor">
    <cofactor evidence="8">
        <name>heme</name>
        <dbReference type="ChEBI" id="CHEBI:30413"/>
    </cofactor>
</comment>
<dbReference type="CDD" id="cd11060">
    <property type="entry name" value="CYP57A1-like"/>
    <property type="match status" value="1"/>
</dbReference>
<evidence type="ECO:0000256" key="1">
    <source>
        <dbReference type="ARBA" id="ARBA00022723"/>
    </source>
</evidence>
<keyword evidence="13" id="KW-1185">Reference proteome</keyword>
<protein>
    <submittedName>
        <fullName evidence="12">C6 transcription factor</fullName>
    </submittedName>
</protein>
<dbReference type="InterPro" id="IPR036864">
    <property type="entry name" value="Zn2-C6_fun-type_DNA-bd_sf"/>
</dbReference>
<keyword evidence="2" id="KW-0560">Oxidoreductase</keyword>
<keyword evidence="5" id="KW-0238">DNA-binding</keyword>
<dbReference type="GO" id="GO:0020037">
    <property type="term" value="F:heme binding"/>
    <property type="evidence" value="ECO:0007669"/>
    <property type="project" value="InterPro"/>
</dbReference>
<dbReference type="Pfam" id="PF04082">
    <property type="entry name" value="Fungal_trans"/>
    <property type="match status" value="1"/>
</dbReference>
<evidence type="ECO:0000256" key="2">
    <source>
        <dbReference type="ARBA" id="ARBA00023002"/>
    </source>
</evidence>
<feature type="region of interest" description="Disordered" evidence="10">
    <location>
        <begin position="590"/>
        <end position="625"/>
    </location>
</feature>
<dbReference type="InterPro" id="IPR002401">
    <property type="entry name" value="Cyt_P450_E_grp-I"/>
</dbReference>
<feature type="coiled-coil region" evidence="9">
    <location>
        <begin position="543"/>
        <end position="570"/>
    </location>
</feature>
<feature type="compositionally biased region" description="Polar residues" evidence="10">
    <location>
        <begin position="454"/>
        <end position="475"/>
    </location>
</feature>
<dbReference type="SUPFAM" id="SSF48264">
    <property type="entry name" value="Cytochrome P450"/>
    <property type="match status" value="1"/>
</dbReference>
<dbReference type="SMART" id="SM00906">
    <property type="entry name" value="Fungal_trans"/>
    <property type="match status" value="1"/>
</dbReference>
<dbReference type="InterPro" id="IPR001138">
    <property type="entry name" value="Zn2Cys6_DnaBD"/>
</dbReference>
<dbReference type="PROSITE" id="PS00086">
    <property type="entry name" value="CYTOCHROME_P450"/>
    <property type="match status" value="1"/>
</dbReference>
<comment type="caution">
    <text evidence="12">The sequence shown here is derived from an EMBL/GenBank/DDBJ whole genome shotgun (WGS) entry which is preliminary data.</text>
</comment>
<dbReference type="HOGENOM" id="CLU_262550_0_0_1"/>
<feature type="compositionally biased region" description="Low complexity" evidence="10">
    <location>
        <begin position="440"/>
        <end position="453"/>
    </location>
</feature>
<dbReference type="Gene3D" id="4.10.240.10">
    <property type="entry name" value="Zn(2)-C6 fungal-type DNA-binding domain"/>
    <property type="match status" value="1"/>
</dbReference>
<dbReference type="PRINTS" id="PR00385">
    <property type="entry name" value="P450"/>
</dbReference>
<evidence type="ECO:0000256" key="7">
    <source>
        <dbReference type="ARBA" id="ARBA00023242"/>
    </source>
</evidence>
<keyword evidence="4" id="KW-0805">Transcription regulation</keyword>
<keyword evidence="7" id="KW-0539">Nucleus</keyword>
<evidence type="ECO:0000256" key="8">
    <source>
        <dbReference type="PIRSR" id="PIRSR602401-1"/>
    </source>
</evidence>
<dbReference type="GO" id="GO:0005506">
    <property type="term" value="F:iron ion binding"/>
    <property type="evidence" value="ECO:0007669"/>
    <property type="project" value="InterPro"/>
</dbReference>
<dbReference type="GO" id="GO:0008270">
    <property type="term" value="F:zinc ion binding"/>
    <property type="evidence" value="ECO:0007669"/>
    <property type="project" value="InterPro"/>
</dbReference>
<dbReference type="GO" id="GO:0016705">
    <property type="term" value="F:oxidoreductase activity, acting on paired donors, with incorporation or reduction of molecular oxygen"/>
    <property type="evidence" value="ECO:0007669"/>
    <property type="project" value="InterPro"/>
</dbReference>
<dbReference type="SMART" id="SM00066">
    <property type="entry name" value="GAL4"/>
    <property type="match status" value="1"/>
</dbReference>
<evidence type="ECO:0000256" key="9">
    <source>
        <dbReference type="SAM" id="Coils"/>
    </source>
</evidence>
<keyword evidence="3 8" id="KW-0408">Iron</keyword>
<dbReference type="SUPFAM" id="SSF57701">
    <property type="entry name" value="Zn2/Cys6 DNA-binding domain"/>
    <property type="match status" value="1"/>
</dbReference>
<dbReference type="Pfam" id="PF00067">
    <property type="entry name" value="p450"/>
    <property type="match status" value="1"/>
</dbReference>
<feature type="region of interest" description="Disordered" evidence="10">
    <location>
        <begin position="437"/>
        <end position="520"/>
    </location>
</feature>
<dbReference type="EMBL" id="BAUL01000159">
    <property type="protein sequence ID" value="GAD96330.1"/>
    <property type="molecule type" value="Genomic_DNA"/>
</dbReference>
<dbReference type="InterPro" id="IPR007219">
    <property type="entry name" value="XnlR_reg_dom"/>
</dbReference>
<evidence type="ECO:0000256" key="10">
    <source>
        <dbReference type="SAM" id="MobiDB-lite"/>
    </source>
</evidence>
<keyword evidence="9" id="KW-0175">Coiled coil</keyword>
<dbReference type="PRINTS" id="PR00463">
    <property type="entry name" value="EP450I"/>
</dbReference>
<keyword evidence="8" id="KW-0349">Heme</keyword>
<dbReference type="GO" id="GO:0004497">
    <property type="term" value="F:monooxygenase activity"/>
    <property type="evidence" value="ECO:0007669"/>
    <property type="project" value="InterPro"/>
</dbReference>
<dbReference type="CDD" id="cd00067">
    <property type="entry name" value="GAL4"/>
    <property type="match status" value="1"/>
</dbReference>
<dbReference type="Pfam" id="PF00172">
    <property type="entry name" value="Zn_clus"/>
    <property type="match status" value="1"/>
</dbReference>
<feature type="domain" description="Zn(2)-C6 fungal-type" evidence="11">
    <location>
        <begin position="525"/>
        <end position="546"/>
    </location>
</feature>
<dbReference type="PANTHER" id="PTHR47654">
    <property type="entry name" value="ZN(II)2CYS6 TRANSCRIPTION FACTOR (EUROFUNG)-RELATED"/>
    <property type="match status" value="1"/>
</dbReference>
<dbReference type="CDD" id="cd12148">
    <property type="entry name" value="fungal_TF_MHR"/>
    <property type="match status" value="1"/>
</dbReference>
<dbReference type="InterPro" id="IPR017972">
    <property type="entry name" value="Cyt_P450_CS"/>
</dbReference>
<dbReference type="InterPro" id="IPR001128">
    <property type="entry name" value="Cyt_P450"/>
</dbReference>
<dbReference type="PANTHER" id="PTHR47654:SF1">
    <property type="entry name" value="ZN(II)2CYS6 TRANSCRIPTION FACTOR (EUROFUNG)"/>
    <property type="match status" value="1"/>
</dbReference>
<sequence length="1287" mass="144988">MGPNIISLSDPALITKVFSTRSLWKKSTFYAVKEPIVDGRSVPNLFSTRDENWHSFYTGPIAPLYSMTKLLELEHYIDEMICCFMKKLTGRFADTLHVFKMDQYLLYYSWDLMSKITFGEDLGILEAGKDVTGFLEISALDCDYFARTSQMPYLHRLVSQNRFFRFGPPAMDWAVVLGSTALKKRQGSGSPTKPDFLEKLLSVRRKYSDTIDDGMMITYLLNNLIAGSDTTANLLCATIYYVLKNPSVYQKLSVECASLQAPVSWKTAQQLPYLDAVMREAMRIHPGAALMLERVIPEGGLTLPDGRYIPEGTIVGMNPWVVNRDETVFGPDPDSFIPERWMKQNFETDNEFQTRRSRMIACELSFGAGKRACLGKHLAQLESYKLIATLFSAFEMGLAFPDEEWKVRNSWAPGDKNLDSSAGSMGDWKRRRLRLDGEYASPGPAGRASSADSNDTTTPTTMHPQSDQGRRTSATPAERTDRTGRASSIPERADLPSPKTPQSNMNADEVSSHSKPAGRRRVARACEPCREQKVKCGGQQPACERCQGELEQLSNQVRGYETLLRQLQYRVDEQDARLIERTLPKVRSSQYNPAERAMMSAEPTASPSRPDPTLSDATGRPGVNSAKTFQVVDYTDEDFNRNKKAQATGFVGTYSDTSWMQKLKRDIHEESNSTVPVSSQVPKGANDENYSVASVSYFLDDIELSVAGDIDPYQLPSQAVADKLLNSYFNVVHPSFPIVGKVTFMHQYRLFYSKPSVRPGNKWLAILNLIFALAAKYTTLIEDTWRGPDSDHFVYFTRACQLSINKAPLLAHPDLQQVQVEGLMSFYFLTIGQVNRSWRICGGAVRSAVAMGINLRSESKVISSTSKEIRYRVWWALYTLEHLLCIMTGRPISYAEKSCTTPLPVPFEEEDFQDPYVAGVLSNHQLRRQCLDDVLSAPPKPSISATPTAPGNSWREAVVIHAPYQETATRVPRLITPNVSLYFVFFVELTLIMRKAIDTLYSPGAAQRPWVEVEGSILGLSEQIETWFEKLPEVFRFKDGHKDDRFVRQRASLAFRYYSTRLTISRPCLRRLDRQPGNDREPSRPVDSTATLGIHSACQMLALLPEEPDVIWLNRISPWWCVLHYLMQSTAVLLIEIAYRAQHNPHGVLPIFEHAKKAVRWLHRMSSGSVDSQRAWNLCDDIIRRLARKLSLDVTDLPTTRLSVETNKIPTHPTVLSTPSMDDHILHQPVPESSASHAPKNIMVHPSVLTEYDQYLTYDMALDDLLGSPLLSPGNPCVSLSDIDADY</sequence>
<proteinExistence type="predicted"/>
<evidence type="ECO:0000313" key="13">
    <source>
        <dbReference type="Proteomes" id="UP000018001"/>
    </source>
</evidence>
<name>V5I141_BYSSN</name>
<dbReference type="OrthoDB" id="5296287at2759"/>
<dbReference type="GO" id="GO:0000981">
    <property type="term" value="F:DNA-binding transcription factor activity, RNA polymerase II-specific"/>
    <property type="evidence" value="ECO:0007669"/>
    <property type="project" value="InterPro"/>
</dbReference>
<dbReference type="InterPro" id="IPR036396">
    <property type="entry name" value="Cyt_P450_sf"/>
</dbReference>
<evidence type="ECO:0000256" key="5">
    <source>
        <dbReference type="ARBA" id="ARBA00023125"/>
    </source>
</evidence>
<evidence type="ECO:0000313" key="12">
    <source>
        <dbReference type="EMBL" id="GAD96330.1"/>
    </source>
</evidence>
<dbReference type="InterPro" id="IPR053230">
    <property type="entry name" value="Trans_reg_galc"/>
</dbReference>
<keyword evidence="1 8" id="KW-0479">Metal-binding</keyword>
<dbReference type="InParanoid" id="V5I141"/>
<dbReference type="Proteomes" id="UP000018001">
    <property type="component" value="Unassembled WGS sequence"/>
</dbReference>
<evidence type="ECO:0000259" key="11">
    <source>
        <dbReference type="PROSITE" id="PS50048"/>
    </source>
</evidence>
<feature type="binding site" description="axial binding residue" evidence="8">
    <location>
        <position position="373"/>
    </location>
    <ligand>
        <name>heme</name>
        <dbReference type="ChEBI" id="CHEBI:30413"/>
    </ligand>
    <ligandPart>
        <name>Fe</name>
        <dbReference type="ChEBI" id="CHEBI:18248"/>
    </ligandPart>
</feature>